<dbReference type="GO" id="GO:0005829">
    <property type="term" value="C:cytosol"/>
    <property type="evidence" value="ECO:0007669"/>
    <property type="project" value="TreeGrafter"/>
</dbReference>
<sequence length="230" mass="25013">MKIGILQTGQSPETLRPHLGDYPGMFEHLLDGHGFTFRTWLVEEMDFPDSPHDADGWLITGSKHGVYEDHPFIAPLEELVRDAMGAGVPVVGICFGHQLMAQALGGKVEKFAGGWAVGPQTYDIEGRPMTVNAWHQDQVMLPPPGAQVIASNDFCRYAGFSYGDLGWSVQPHPEFKDDFVRGLIRTRAVGVVPQPQLDSAEAALGQPLDSPAVGARIAEFLKRAAGRANI</sequence>
<dbReference type="PANTHER" id="PTHR42695:SF5">
    <property type="entry name" value="GLUTAMINE AMIDOTRANSFERASE YLR126C-RELATED"/>
    <property type="match status" value="1"/>
</dbReference>
<dbReference type="AlphaFoldDB" id="A0A7Z0I059"/>
<dbReference type="SUPFAM" id="SSF52317">
    <property type="entry name" value="Class I glutamine amidotransferase-like"/>
    <property type="match status" value="1"/>
</dbReference>
<dbReference type="Gene3D" id="3.40.50.880">
    <property type="match status" value="1"/>
</dbReference>
<accession>A0A7Z0I059</accession>
<evidence type="ECO:0000313" key="3">
    <source>
        <dbReference type="Proteomes" id="UP000529417"/>
    </source>
</evidence>
<dbReference type="InterPro" id="IPR044992">
    <property type="entry name" value="ChyE-like"/>
</dbReference>
<dbReference type="RefSeq" id="WP_179906204.1">
    <property type="nucleotide sequence ID" value="NZ_JACBXS010000020.1"/>
</dbReference>
<reference evidence="2 3" key="1">
    <citation type="journal article" date="2000" name="Arch. Microbiol.">
        <title>Rhodobaca bogoriensis gen. nov. and sp. nov., an alkaliphilic purple nonsulfur bacterium from African Rift Valley soda lakes.</title>
        <authorList>
            <person name="Milford A.D."/>
            <person name="Achenbach L.A."/>
            <person name="Jung D.O."/>
            <person name="Madigan M.T."/>
        </authorList>
    </citation>
    <scope>NUCLEOTIDE SEQUENCE [LARGE SCALE GENOMIC DNA]</scope>
    <source>
        <strain evidence="2 3">2376</strain>
    </source>
</reference>
<protein>
    <submittedName>
        <fullName evidence="2">Type 1 glutamine amidotransferase</fullName>
    </submittedName>
</protein>
<dbReference type="PROSITE" id="PS51273">
    <property type="entry name" value="GATASE_TYPE_1"/>
    <property type="match status" value="1"/>
</dbReference>
<name>A0A7Z0I059_9RHOB</name>
<dbReference type="Proteomes" id="UP000529417">
    <property type="component" value="Unassembled WGS sequence"/>
</dbReference>
<keyword evidence="2" id="KW-0315">Glutamine amidotransferase</keyword>
<dbReference type="EMBL" id="JACBXS010000020">
    <property type="protein sequence ID" value="NYS25473.1"/>
    <property type="molecule type" value="Genomic_DNA"/>
</dbReference>
<feature type="domain" description="Glutamine amidotransferase" evidence="1">
    <location>
        <begin position="55"/>
        <end position="176"/>
    </location>
</feature>
<dbReference type="CDD" id="cd01741">
    <property type="entry name" value="GATase1_1"/>
    <property type="match status" value="1"/>
</dbReference>
<dbReference type="Pfam" id="PF00117">
    <property type="entry name" value="GATase"/>
    <property type="match status" value="1"/>
</dbReference>
<evidence type="ECO:0000313" key="2">
    <source>
        <dbReference type="EMBL" id="NYS25473.1"/>
    </source>
</evidence>
<organism evidence="2 3">
    <name type="scientific">Rhabdonatronobacter sediminivivens</name>
    <dbReference type="NCBI Taxonomy" id="2743469"/>
    <lineage>
        <taxon>Bacteria</taxon>
        <taxon>Pseudomonadati</taxon>
        <taxon>Pseudomonadota</taxon>
        <taxon>Alphaproteobacteria</taxon>
        <taxon>Rhodobacterales</taxon>
        <taxon>Paracoccaceae</taxon>
        <taxon>Rhabdonatronobacter</taxon>
    </lineage>
</organism>
<proteinExistence type="predicted"/>
<evidence type="ECO:0000259" key="1">
    <source>
        <dbReference type="Pfam" id="PF00117"/>
    </source>
</evidence>
<keyword evidence="2" id="KW-0808">Transferase</keyword>
<dbReference type="PANTHER" id="PTHR42695">
    <property type="entry name" value="GLUTAMINE AMIDOTRANSFERASE YLR126C-RELATED"/>
    <property type="match status" value="1"/>
</dbReference>
<dbReference type="InterPro" id="IPR017926">
    <property type="entry name" value="GATASE"/>
</dbReference>
<comment type="caution">
    <text evidence="2">The sequence shown here is derived from an EMBL/GenBank/DDBJ whole genome shotgun (WGS) entry which is preliminary data.</text>
</comment>
<gene>
    <name evidence="2" type="ORF">HUK65_10755</name>
</gene>
<dbReference type="InterPro" id="IPR029062">
    <property type="entry name" value="Class_I_gatase-like"/>
</dbReference>
<keyword evidence="3" id="KW-1185">Reference proteome</keyword>
<dbReference type="GO" id="GO:0016740">
    <property type="term" value="F:transferase activity"/>
    <property type="evidence" value="ECO:0007669"/>
    <property type="project" value="UniProtKB-KW"/>
</dbReference>